<dbReference type="EMBL" id="ML978136">
    <property type="protein sequence ID" value="KAF2093836.1"/>
    <property type="molecule type" value="Genomic_DNA"/>
</dbReference>
<dbReference type="InterPro" id="IPR036028">
    <property type="entry name" value="SH3-like_dom_sf"/>
</dbReference>
<feature type="compositionally biased region" description="Polar residues" evidence="3">
    <location>
        <begin position="468"/>
        <end position="483"/>
    </location>
</feature>
<evidence type="ECO:0000256" key="1">
    <source>
        <dbReference type="ARBA" id="ARBA00022443"/>
    </source>
</evidence>
<accession>A0A9P4M0Q1</accession>
<feature type="compositionally biased region" description="Basic and acidic residues" evidence="3">
    <location>
        <begin position="424"/>
        <end position="434"/>
    </location>
</feature>
<feature type="compositionally biased region" description="Acidic residues" evidence="3">
    <location>
        <begin position="264"/>
        <end position="277"/>
    </location>
</feature>
<feature type="compositionally biased region" description="Basic and acidic residues" evidence="3">
    <location>
        <begin position="251"/>
        <end position="263"/>
    </location>
</feature>
<name>A0A9P4M0Q1_9PEZI</name>
<feature type="compositionally biased region" description="Low complexity" evidence="3">
    <location>
        <begin position="13"/>
        <end position="32"/>
    </location>
</feature>
<feature type="compositionally biased region" description="Low complexity" evidence="3">
    <location>
        <begin position="48"/>
        <end position="107"/>
    </location>
</feature>
<feature type="region of interest" description="Disordered" evidence="3">
    <location>
        <begin position="139"/>
        <end position="326"/>
    </location>
</feature>
<feature type="region of interest" description="Disordered" evidence="3">
    <location>
        <begin position="1"/>
        <end position="107"/>
    </location>
</feature>
<dbReference type="Proteomes" id="UP000799772">
    <property type="component" value="Unassembled WGS sequence"/>
</dbReference>
<evidence type="ECO:0000256" key="3">
    <source>
        <dbReference type="SAM" id="MobiDB-lite"/>
    </source>
</evidence>
<sequence length="528" mass="56822">MAAVLSPQATNTSPSPSALPSHSSPGPHPALSQLPPLATSSPQRRPSGKQTKSSSKSRQSTQSAASQPSASKRQSQSYNPNRLSTLSTTSRTSRTNSNSNLRSGSRTHSTVFPLFHSSLPYTLVRDFGYPAFHPLHYGPAPESSELATPASESNRRLSDPVPSWEGGGRSNWSAGPGGWPSADDYARTEGAFKLPNTSFADENQASAATGGWTWKRGDGPPYSEDEDLQSPVISTHTHGHRKQHSNIVGFDRSRGRPRSREVAADSEEASSEDETSDSDSTPVLADSPHHIFHSHVHSQPEAYTDSPHPDSDLADDDPDNPSRHSLTYTFSIASPDEECHGKAVSLYNFERENDNELPLTEGQIILVSYRLSQGWLVAQDPRTGESGLVPESYVRLFRDLEGWDGEGEDADLDDPHPGSATAEHAGEVLEEARHSSASPESGVDDVPAPVSSTSASGASRVEQEAARTPTQTHKPAITSTFSTSRDDLEPRKDLVTVASEGRRGSLPMGDARSRSRDPPSRTGSGKRR</sequence>
<gene>
    <name evidence="5" type="ORF">NA57DRAFT_47532</name>
</gene>
<feature type="compositionally biased region" description="Basic and acidic residues" evidence="3">
    <location>
        <begin position="484"/>
        <end position="494"/>
    </location>
</feature>
<evidence type="ECO:0000313" key="5">
    <source>
        <dbReference type="EMBL" id="KAF2093836.1"/>
    </source>
</evidence>
<feature type="region of interest" description="Disordered" evidence="3">
    <location>
        <begin position="405"/>
        <end position="528"/>
    </location>
</feature>
<dbReference type="Gene3D" id="2.30.30.40">
    <property type="entry name" value="SH3 Domains"/>
    <property type="match status" value="1"/>
</dbReference>
<feature type="compositionally biased region" description="Polar residues" evidence="3">
    <location>
        <begin position="195"/>
        <end position="207"/>
    </location>
</feature>
<dbReference type="PROSITE" id="PS50002">
    <property type="entry name" value="SH3"/>
    <property type="match status" value="1"/>
</dbReference>
<reference evidence="5" key="1">
    <citation type="journal article" date="2020" name="Stud. Mycol.">
        <title>101 Dothideomycetes genomes: a test case for predicting lifestyles and emergence of pathogens.</title>
        <authorList>
            <person name="Haridas S."/>
            <person name="Albert R."/>
            <person name="Binder M."/>
            <person name="Bloem J."/>
            <person name="Labutti K."/>
            <person name="Salamov A."/>
            <person name="Andreopoulos B."/>
            <person name="Baker S."/>
            <person name="Barry K."/>
            <person name="Bills G."/>
            <person name="Bluhm B."/>
            <person name="Cannon C."/>
            <person name="Castanera R."/>
            <person name="Culley D."/>
            <person name="Daum C."/>
            <person name="Ezra D."/>
            <person name="Gonzalez J."/>
            <person name="Henrissat B."/>
            <person name="Kuo A."/>
            <person name="Liang C."/>
            <person name="Lipzen A."/>
            <person name="Lutzoni F."/>
            <person name="Magnuson J."/>
            <person name="Mondo S."/>
            <person name="Nolan M."/>
            <person name="Ohm R."/>
            <person name="Pangilinan J."/>
            <person name="Park H.-J."/>
            <person name="Ramirez L."/>
            <person name="Alfaro M."/>
            <person name="Sun H."/>
            <person name="Tritt A."/>
            <person name="Yoshinaga Y."/>
            <person name="Zwiers L.-H."/>
            <person name="Turgeon B."/>
            <person name="Goodwin S."/>
            <person name="Spatafora J."/>
            <person name="Crous P."/>
            <person name="Grigoriev I."/>
        </authorList>
    </citation>
    <scope>NUCLEOTIDE SEQUENCE</scope>
    <source>
        <strain evidence="5">CBS 133067</strain>
    </source>
</reference>
<evidence type="ECO:0000256" key="2">
    <source>
        <dbReference type="PROSITE-ProRule" id="PRU00192"/>
    </source>
</evidence>
<protein>
    <recommendedName>
        <fullName evidence="4">SH3 domain-containing protein</fullName>
    </recommendedName>
</protein>
<dbReference type="OrthoDB" id="19092at2759"/>
<organism evidence="5 6">
    <name type="scientific">Rhizodiscina lignyota</name>
    <dbReference type="NCBI Taxonomy" id="1504668"/>
    <lineage>
        <taxon>Eukaryota</taxon>
        <taxon>Fungi</taxon>
        <taxon>Dikarya</taxon>
        <taxon>Ascomycota</taxon>
        <taxon>Pezizomycotina</taxon>
        <taxon>Dothideomycetes</taxon>
        <taxon>Pleosporomycetidae</taxon>
        <taxon>Aulographales</taxon>
        <taxon>Rhizodiscinaceae</taxon>
        <taxon>Rhizodiscina</taxon>
    </lineage>
</organism>
<keyword evidence="1 2" id="KW-0728">SH3 domain</keyword>
<evidence type="ECO:0000313" key="6">
    <source>
        <dbReference type="Proteomes" id="UP000799772"/>
    </source>
</evidence>
<dbReference type="AlphaFoldDB" id="A0A9P4M0Q1"/>
<keyword evidence="6" id="KW-1185">Reference proteome</keyword>
<dbReference type="Pfam" id="PF14604">
    <property type="entry name" value="SH3_9"/>
    <property type="match status" value="1"/>
</dbReference>
<dbReference type="InterPro" id="IPR001452">
    <property type="entry name" value="SH3_domain"/>
</dbReference>
<comment type="caution">
    <text evidence="5">The sequence shown here is derived from an EMBL/GenBank/DDBJ whole genome shotgun (WGS) entry which is preliminary data.</text>
</comment>
<proteinExistence type="predicted"/>
<feature type="domain" description="SH3" evidence="4">
    <location>
        <begin position="338"/>
        <end position="399"/>
    </location>
</feature>
<dbReference type="SMART" id="SM00326">
    <property type="entry name" value="SH3"/>
    <property type="match status" value="1"/>
</dbReference>
<evidence type="ECO:0000259" key="4">
    <source>
        <dbReference type="PROSITE" id="PS50002"/>
    </source>
</evidence>
<dbReference type="SUPFAM" id="SSF50044">
    <property type="entry name" value="SH3-domain"/>
    <property type="match status" value="1"/>
</dbReference>